<evidence type="ECO:0000259" key="2">
    <source>
        <dbReference type="PROSITE" id="PS50883"/>
    </source>
</evidence>
<sequence length="517" mass="56352">MTDRPSAPQSRTRLTGWIARVDWMMLFPVVTAIAWASGQDAVAMVLAIVLPVFLALNGDILRHRTDRISALSMLSSDQPLARPVLKRIVDDVLDDCARRDRTTAVLHIQVDDLHIADGGWGADAGDKIMDRVVQRVAATMRGQDAVMRTGDDGVIAMLAPTRRADLDIIMAIVDRIQSAVSAPISVDGRTVRVHCCIGICSEAMAPIRSGAAILAAAECALRIARQHGNDAVRAFNADIQMQIETDHRLSTQVEDALDAGEIRPWFQPQVETRSGRLAGFEALARWHHPELGILTPAQFLTTIASAGRSAELGEIILKASLEALIEWDRAGLDVPCVGVNVSLEQLTDPRLAERIIWQLDRYDIAPDRIAIEILETVTLRDGDETITRNIKAMRDAGFRLDLDDFGTGAASIAHIAQFGVHRIKIDRSFIHGIDASPMQCEVVAAILGLAERLSIATLAEGVETPEEQETLAEMGCPHVQGYGIARPMPFHETIPWALSLRAGPSAKLRMMQTQGSA</sequence>
<accession>A0A1H7JEE9</accession>
<organism evidence="4 5">
    <name type="scientific">Jannaschia helgolandensis</name>
    <dbReference type="NCBI Taxonomy" id="188906"/>
    <lineage>
        <taxon>Bacteria</taxon>
        <taxon>Pseudomonadati</taxon>
        <taxon>Pseudomonadota</taxon>
        <taxon>Alphaproteobacteria</taxon>
        <taxon>Rhodobacterales</taxon>
        <taxon>Roseobacteraceae</taxon>
        <taxon>Jannaschia</taxon>
    </lineage>
</organism>
<keyword evidence="1" id="KW-1133">Transmembrane helix</keyword>
<dbReference type="GO" id="GO:0071111">
    <property type="term" value="F:cyclic-guanylate-specific phosphodiesterase activity"/>
    <property type="evidence" value="ECO:0007669"/>
    <property type="project" value="InterPro"/>
</dbReference>
<name>A0A1H7JEE9_9RHOB</name>
<dbReference type="InterPro" id="IPR000160">
    <property type="entry name" value="GGDEF_dom"/>
</dbReference>
<feature type="domain" description="GGDEF" evidence="3">
    <location>
        <begin position="101"/>
        <end position="237"/>
    </location>
</feature>
<dbReference type="EMBL" id="FNZQ01000001">
    <property type="protein sequence ID" value="SEK72822.1"/>
    <property type="molecule type" value="Genomic_DNA"/>
</dbReference>
<dbReference type="Pfam" id="PF00990">
    <property type="entry name" value="GGDEF"/>
    <property type="match status" value="1"/>
</dbReference>
<dbReference type="STRING" id="188906.SAMN04488526_1335"/>
<dbReference type="SUPFAM" id="SSF141868">
    <property type="entry name" value="EAL domain-like"/>
    <property type="match status" value="1"/>
</dbReference>
<dbReference type="SMART" id="SM00052">
    <property type="entry name" value="EAL"/>
    <property type="match status" value="1"/>
</dbReference>
<dbReference type="InterPro" id="IPR001633">
    <property type="entry name" value="EAL_dom"/>
</dbReference>
<dbReference type="PROSITE" id="PS50887">
    <property type="entry name" value="GGDEF"/>
    <property type="match status" value="1"/>
</dbReference>
<evidence type="ECO:0000256" key="1">
    <source>
        <dbReference type="SAM" id="Phobius"/>
    </source>
</evidence>
<feature type="transmembrane region" description="Helical" evidence="1">
    <location>
        <begin position="41"/>
        <end position="61"/>
    </location>
</feature>
<reference evidence="4 5" key="1">
    <citation type="submission" date="2016-10" db="EMBL/GenBank/DDBJ databases">
        <authorList>
            <person name="de Groot N.N."/>
        </authorList>
    </citation>
    <scope>NUCLEOTIDE SEQUENCE [LARGE SCALE GENOMIC DNA]</scope>
    <source>
        <strain evidence="4 5">DSM 14858</strain>
    </source>
</reference>
<protein>
    <submittedName>
        <fullName evidence="4">Diguanylate cyclase/phosphodiesterase</fullName>
    </submittedName>
</protein>
<dbReference type="Pfam" id="PF00563">
    <property type="entry name" value="EAL"/>
    <property type="match status" value="1"/>
</dbReference>
<evidence type="ECO:0000313" key="5">
    <source>
        <dbReference type="Proteomes" id="UP000199283"/>
    </source>
</evidence>
<dbReference type="PROSITE" id="PS50883">
    <property type="entry name" value="EAL"/>
    <property type="match status" value="1"/>
</dbReference>
<dbReference type="AlphaFoldDB" id="A0A1H7JEE9"/>
<dbReference type="PANTHER" id="PTHR33121">
    <property type="entry name" value="CYCLIC DI-GMP PHOSPHODIESTERASE PDEF"/>
    <property type="match status" value="1"/>
</dbReference>
<dbReference type="InterPro" id="IPR029787">
    <property type="entry name" value="Nucleotide_cyclase"/>
</dbReference>
<evidence type="ECO:0000259" key="3">
    <source>
        <dbReference type="PROSITE" id="PS50887"/>
    </source>
</evidence>
<keyword evidence="1" id="KW-0812">Transmembrane</keyword>
<dbReference type="SMART" id="SM00267">
    <property type="entry name" value="GGDEF"/>
    <property type="match status" value="1"/>
</dbReference>
<dbReference type="RefSeq" id="WP_092760850.1">
    <property type="nucleotide sequence ID" value="NZ_FNZQ01000001.1"/>
</dbReference>
<dbReference type="SUPFAM" id="SSF55073">
    <property type="entry name" value="Nucleotide cyclase"/>
    <property type="match status" value="1"/>
</dbReference>
<feature type="transmembrane region" description="Helical" evidence="1">
    <location>
        <begin position="14"/>
        <end position="35"/>
    </location>
</feature>
<feature type="domain" description="EAL" evidence="2">
    <location>
        <begin position="246"/>
        <end position="501"/>
    </location>
</feature>
<dbReference type="Gene3D" id="3.20.20.450">
    <property type="entry name" value="EAL domain"/>
    <property type="match status" value="1"/>
</dbReference>
<dbReference type="InterPro" id="IPR035919">
    <property type="entry name" value="EAL_sf"/>
</dbReference>
<dbReference type="PANTHER" id="PTHR33121:SF70">
    <property type="entry name" value="SIGNALING PROTEIN YKOW"/>
    <property type="match status" value="1"/>
</dbReference>
<dbReference type="NCBIfam" id="TIGR00254">
    <property type="entry name" value="GGDEF"/>
    <property type="match status" value="1"/>
</dbReference>
<proteinExistence type="predicted"/>
<keyword evidence="5" id="KW-1185">Reference proteome</keyword>
<dbReference type="OrthoDB" id="9814202at2"/>
<keyword evidence="1" id="KW-0472">Membrane</keyword>
<dbReference type="Proteomes" id="UP000199283">
    <property type="component" value="Unassembled WGS sequence"/>
</dbReference>
<evidence type="ECO:0000313" key="4">
    <source>
        <dbReference type="EMBL" id="SEK72822.1"/>
    </source>
</evidence>
<dbReference type="InterPro" id="IPR050706">
    <property type="entry name" value="Cyclic-di-GMP_PDE-like"/>
</dbReference>
<dbReference type="InterPro" id="IPR043128">
    <property type="entry name" value="Rev_trsase/Diguanyl_cyclase"/>
</dbReference>
<gene>
    <name evidence="4" type="ORF">SAMN04488526_1335</name>
</gene>
<dbReference type="Gene3D" id="3.30.70.270">
    <property type="match status" value="1"/>
</dbReference>
<dbReference type="CDD" id="cd01948">
    <property type="entry name" value="EAL"/>
    <property type="match status" value="1"/>
</dbReference>